<gene>
    <name evidence="2" type="ORF">C5U48_05030</name>
</gene>
<feature type="region of interest" description="Disordered" evidence="1">
    <location>
        <begin position="116"/>
        <end position="142"/>
    </location>
</feature>
<reference evidence="2 3" key="1">
    <citation type="submission" date="2018-02" db="EMBL/GenBank/DDBJ databases">
        <title>Draft genome sequence of Mycobacterium virginiense isolated from mud of a swine farm in Japan.</title>
        <authorList>
            <person name="Ohya K."/>
        </authorList>
    </citation>
    <scope>NUCLEOTIDE SEQUENCE [LARGE SCALE GENOMIC DNA]</scope>
    <source>
        <strain evidence="2 3">GF75</strain>
    </source>
</reference>
<feature type="compositionally biased region" description="Gly residues" evidence="1">
    <location>
        <begin position="374"/>
        <end position="388"/>
    </location>
</feature>
<evidence type="ECO:0000256" key="1">
    <source>
        <dbReference type="SAM" id="MobiDB-lite"/>
    </source>
</evidence>
<organism evidence="2 3">
    <name type="scientific">Mycolicibacter virginiensis</name>
    <dbReference type="NCBI Taxonomy" id="1795032"/>
    <lineage>
        <taxon>Bacteria</taxon>
        <taxon>Bacillati</taxon>
        <taxon>Actinomycetota</taxon>
        <taxon>Actinomycetes</taxon>
        <taxon>Mycobacteriales</taxon>
        <taxon>Mycobacteriaceae</taxon>
        <taxon>Mycolicibacter</taxon>
    </lineage>
</organism>
<evidence type="ECO:0000313" key="3">
    <source>
        <dbReference type="Proteomes" id="UP000237911"/>
    </source>
</evidence>
<proteinExistence type="predicted"/>
<feature type="region of interest" description="Disordered" evidence="1">
    <location>
        <begin position="328"/>
        <end position="422"/>
    </location>
</feature>
<dbReference type="AlphaFoldDB" id="A0A9X7IQC2"/>
<protein>
    <submittedName>
        <fullName evidence="2">Uncharacterized protein</fullName>
    </submittedName>
</protein>
<dbReference type="EMBL" id="PUEV01000016">
    <property type="protein sequence ID" value="PQM53251.1"/>
    <property type="molecule type" value="Genomic_DNA"/>
</dbReference>
<comment type="caution">
    <text evidence="2">The sequence shown here is derived from an EMBL/GenBank/DDBJ whole genome shotgun (WGS) entry which is preliminary data.</text>
</comment>
<sequence>MAAVRALLTLSQVQALDTSYLRDAADHWERTANLWEESFTDVHRRVSAPGGTPWTGFGNEGAQQRTYGDMVKVRTATDQLHQATEIARHGDQALQFCKREVLSAVREANDNGFDVGEDYSVTDRSQASSPERRAARQTAAQEHASFIRHKVAALATKDNEIATRIASVTEGVGILKFDDEEPLTPQRQEHGIQLVGNGIPLPQAPHPAPEPPPGGWSNDPLMRAAQKIAYGHAGKMHIGEFPGITKDQLAETVYDLFKRSAENPGDLVLGRAPDGAPVLYDPKANVMVIRDPKGLDAGTVYKPKVPNLQNYLDRKIPTRLTSIAANELSDGPLPIAGGTPGGVVPSENAPSSPKTAGRPPVEALPAPPTPSTKSGGGGPLRLPAGGGLPWDSPAAGPRPVYLPDRADHPPVLGEDQDENPLP</sequence>
<dbReference type="Proteomes" id="UP000237911">
    <property type="component" value="Unassembled WGS sequence"/>
</dbReference>
<keyword evidence="3" id="KW-1185">Reference proteome</keyword>
<name>A0A9X7IQC2_9MYCO</name>
<evidence type="ECO:0000313" key="2">
    <source>
        <dbReference type="EMBL" id="PQM53251.1"/>
    </source>
</evidence>
<accession>A0A9X7IQC2</accession>
<dbReference type="RefSeq" id="WP_052741121.1">
    <property type="nucleotide sequence ID" value="NZ_CP092430.2"/>
</dbReference>